<proteinExistence type="predicted"/>
<protein>
    <submittedName>
        <fullName evidence="2">Uncharacterized protein</fullName>
    </submittedName>
</protein>
<organism evidence="2 3">
    <name type="scientific">Mycolicibacter virginiensis</name>
    <dbReference type="NCBI Taxonomy" id="1795032"/>
    <lineage>
        <taxon>Bacteria</taxon>
        <taxon>Bacillati</taxon>
        <taxon>Actinomycetota</taxon>
        <taxon>Actinomycetes</taxon>
        <taxon>Mycobacteriales</taxon>
        <taxon>Mycobacteriaceae</taxon>
        <taxon>Mycolicibacter</taxon>
    </lineage>
</organism>
<keyword evidence="3" id="KW-1185">Reference proteome</keyword>
<reference evidence="2 3" key="1">
    <citation type="submission" date="2018-02" db="EMBL/GenBank/DDBJ databases">
        <title>Draft genome sequence of Mycobacterium virginiense isolated from mud of a swine farm in Japan.</title>
        <authorList>
            <person name="Ohya K."/>
        </authorList>
    </citation>
    <scope>NUCLEOTIDE SEQUENCE [LARGE SCALE GENOMIC DNA]</scope>
    <source>
        <strain evidence="2 3">GF75</strain>
    </source>
</reference>
<dbReference type="Proteomes" id="UP000237911">
    <property type="component" value="Unassembled WGS sequence"/>
</dbReference>
<name>A0A9X7NYY0_9MYCO</name>
<sequence>MTKFKVGDRVRLLAEGEPWPVGEIGTVLEVFTGDDGESVYYVRYYPDEPAYTHNCGHHLDDDLEFAGPADSDDVRTASETRERN</sequence>
<evidence type="ECO:0000313" key="3">
    <source>
        <dbReference type="Proteomes" id="UP000237911"/>
    </source>
</evidence>
<evidence type="ECO:0000313" key="2">
    <source>
        <dbReference type="EMBL" id="PQM52511.1"/>
    </source>
</evidence>
<comment type="caution">
    <text evidence="2">The sequence shown here is derived from an EMBL/GenBank/DDBJ whole genome shotgun (WGS) entry which is preliminary data.</text>
</comment>
<dbReference type="RefSeq" id="WP_105294983.1">
    <property type="nucleotide sequence ID" value="NZ_PUEV01000047.1"/>
</dbReference>
<evidence type="ECO:0000256" key="1">
    <source>
        <dbReference type="SAM" id="MobiDB-lite"/>
    </source>
</evidence>
<accession>A0A9X7NYY0</accession>
<gene>
    <name evidence="2" type="ORF">C5U48_09420</name>
</gene>
<dbReference type="EMBL" id="PUEV01000047">
    <property type="protein sequence ID" value="PQM52511.1"/>
    <property type="molecule type" value="Genomic_DNA"/>
</dbReference>
<dbReference type="AlphaFoldDB" id="A0A9X7NYY0"/>
<feature type="region of interest" description="Disordered" evidence="1">
    <location>
        <begin position="64"/>
        <end position="84"/>
    </location>
</feature>
<feature type="compositionally biased region" description="Basic and acidic residues" evidence="1">
    <location>
        <begin position="72"/>
        <end position="84"/>
    </location>
</feature>